<dbReference type="Proteomes" id="UP001174909">
    <property type="component" value="Unassembled WGS sequence"/>
</dbReference>
<protein>
    <submittedName>
        <fullName evidence="2">Urease accessory protein UreD 1</fullName>
    </submittedName>
</protein>
<sequence length="188" mass="20025">MPAAPARQTVALEAADGALLEYLPDPLIMFPGARLTSVLEIEAAEGATVIACESFAHHDPGGEDRRFESFEAEMRIRDEGARLLALERYVLTGDRLAEGASQIARWPAQGSVVVAHRGPARDVILAALRSALTPTDDFYGGASALPNEAGVGVRLLARDGAALRRGLEAAWCAVRLALYGAPPARRRK</sequence>
<accession>A0AA35T2W6</accession>
<gene>
    <name evidence="2" type="ORF">GBAR_LOCUS22153</name>
</gene>
<keyword evidence="1" id="KW-0143">Chaperone</keyword>
<reference evidence="2" key="1">
    <citation type="submission" date="2023-03" db="EMBL/GenBank/DDBJ databases">
        <authorList>
            <person name="Steffen K."/>
            <person name="Cardenas P."/>
        </authorList>
    </citation>
    <scope>NUCLEOTIDE SEQUENCE</scope>
</reference>
<dbReference type="AlphaFoldDB" id="A0AA35T2W6"/>
<keyword evidence="3" id="KW-1185">Reference proteome</keyword>
<dbReference type="InterPro" id="IPR002669">
    <property type="entry name" value="UreD"/>
</dbReference>
<dbReference type="GO" id="GO:0016151">
    <property type="term" value="F:nickel cation binding"/>
    <property type="evidence" value="ECO:0007669"/>
    <property type="project" value="InterPro"/>
</dbReference>
<evidence type="ECO:0000256" key="1">
    <source>
        <dbReference type="ARBA" id="ARBA00023186"/>
    </source>
</evidence>
<proteinExistence type="predicted"/>
<comment type="caution">
    <text evidence="2">The sequence shown here is derived from an EMBL/GenBank/DDBJ whole genome shotgun (WGS) entry which is preliminary data.</text>
</comment>
<organism evidence="2 3">
    <name type="scientific">Geodia barretti</name>
    <name type="common">Barrett's horny sponge</name>
    <dbReference type="NCBI Taxonomy" id="519541"/>
    <lineage>
        <taxon>Eukaryota</taxon>
        <taxon>Metazoa</taxon>
        <taxon>Porifera</taxon>
        <taxon>Demospongiae</taxon>
        <taxon>Heteroscleromorpha</taxon>
        <taxon>Tetractinellida</taxon>
        <taxon>Astrophorina</taxon>
        <taxon>Geodiidae</taxon>
        <taxon>Geodia</taxon>
    </lineage>
</organism>
<evidence type="ECO:0000313" key="3">
    <source>
        <dbReference type="Proteomes" id="UP001174909"/>
    </source>
</evidence>
<dbReference type="Pfam" id="PF01774">
    <property type="entry name" value="UreD"/>
    <property type="match status" value="1"/>
</dbReference>
<evidence type="ECO:0000313" key="2">
    <source>
        <dbReference type="EMBL" id="CAI8039751.1"/>
    </source>
</evidence>
<name>A0AA35T2W6_GEOBA</name>
<dbReference type="EMBL" id="CASHTH010003061">
    <property type="protein sequence ID" value="CAI8039751.1"/>
    <property type="molecule type" value="Genomic_DNA"/>
</dbReference>